<reference evidence="2 3" key="1">
    <citation type="submission" date="2020-03" db="EMBL/GenBank/DDBJ databases">
        <title>Genomic Encyclopedia of Type Strains, Phase IV (KMG-IV): sequencing the most valuable type-strain genomes for metagenomic binning, comparative biology and taxonomic classification.</title>
        <authorList>
            <person name="Goeker M."/>
        </authorList>
    </citation>
    <scope>NUCLEOTIDE SEQUENCE [LARGE SCALE GENOMIC DNA]</scope>
    <source>
        <strain evidence="2 3">DSM 103870</strain>
    </source>
</reference>
<evidence type="ECO:0000256" key="1">
    <source>
        <dbReference type="SAM" id="Coils"/>
    </source>
</evidence>
<gene>
    <name evidence="2" type="ORF">FHS82_003945</name>
</gene>
<name>A0ABX0V4D0_9HYPH</name>
<proteinExistence type="predicted"/>
<comment type="caution">
    <text evidence="2">The sequence shown here is derived from an EMBL/GenBank/DDBJ whole genome shotgun (WGS) entry which is preliminary data.</text>
</comment>
<accession>A0ABX0V4D0</accession>
<dbReference type="EMBL" id="JAASQI010000013">
    <property type="protein sequence ID" value="NIJ60079.1"/>
    <property type="molecule type" value="Genomic_DNA"/>
</dbReference>
<dbReference type="Pfam" id="PF10123">
    <property type="entry name" value="Mu-like_Pro"/>
    <property type="match status" value="1"/>
</dbReference>
<organism evidence="2 3">
    <name type="scientific">Pseudochelatococcus lubricantis</name>
    <dbReference type="NCBI Taxonomy" id="1538102"/>
    <lineage>
        <taxon>Bacteria</taxon>
        <taxon>Pseudomonadati</taxon>
        <taxon>Pseudomonadota</taxon>
        <taxon>Alphaproteobacteria</taxon>
        <taxon>Hyphomicrobiales</taxon>
        <taxon>Chelatococcaceae</taxon>
        <taxon>Pseudochelatococcus</taxon>
    </lineage>
</organism>
<feature type="coiled-coil region" evidence="1">
    <location>
        <begin position="203"/>
        <end position="230"/>
    </location>
</feature>
<evidence type="ECO:0000313" key="3">
    <source>
        <dbReference type="Proteomes" id="UP001429580"/>
    </source>
</evidence>
<keyword evidence="3" id="KW-1185">Reference proteome</keyword>
<dbReference type="Proteomes" id="UP001429580">
    <property type="component" value="Unassembled WGS sequence"/>
</dbReference>
<protein>
    <submittedName>
        <fullName evidence="2">Phage I-like protein</fullName>
    </submittedName>
</protein>
<evidence type="ECO:0000313" key="2">
    <source>
        <dbReference type="EMBL" id="NIJ60079.1"/>
    </source>
</evidence>
<dbReference type="RefSeq" id="WP_166956043.1">
    <property type="nucleotide sequence ID" value="NZ_JAASQI010000013.1"/>
</dbReference>
<sequence>MTVSEHIDLRQALALNDEGKAPKRVHLLPPGPKIRGRDGRQWQLSDPQAIVEAFEANNGSLPIDYQHDSMTPGKSGPKPAAGWIERLEVDDKGVWGIVSWTPRAAEMIASREYRFLSPAIGFDQKTGEVTALAGAGLVHSPNFHLTALNAQQQETDMLKNIAFVLDLPDTADINDVLAAINALKQAATGLNAAGRGVVLAGHYHAVVAELNSANADLERARRQQHEARAEALIDHAVRAGKVTPAVRADYLDLALNSYDRAAAIIGKLPVIVKSGVDPDLERAGIELNSVLGVRAPSPSSAEADILRNVRLSEEDYRKAARAE</sequence>
<keyword evidence="1" id="KW-0175">Coiled coil</keyword>
<dbReference type="InterPro" id="IPR012106">
    <property type="entry name" value="Phage_Mu_Gp1"/>
</dbReference>